<dbReference type="InterPro" id="IPR006059">
    <property type="entry name" value="SBP"/>
</dbReference>
<name>A0A852W920_PSEA5</name>
<feature type="chain" id="PRO_5033036483" evidence="4">
    <location>
        <begin position="31"/>
        <end position="431"/>
    </location>
</feature>
<reference evidence="5 6" key="1">
    <citation type="submission" date="2020-07" db="EMBL/GenBank/DDBJ databases">
        <title>Sequencing the genomes of 1000 actinobacteria strains.</title>
        <authorList>
            <person name="Klenk H.-P."/>
        </authorList>
    </citation>
    <scope>NUCLEOTIDE SEQUENCE [LARGE SCALE GENOMIC DNA]</scope>
    <source>
        <strain evidence="5 6">DSM 44749</strain>
    </source>
</reference>
<evidence type="ECO:0000313" key="5">
    <source>
        <dbReference type="EMBL" id="NYG05080.1"/>
    </source>
</evidence>
<proteinExistence type="inferred from homology"/>
<keyword evidence="5" id="KW-0762">Sugar transport</keyword>
<feature type="signal peptide" evidence="4">
    <location>
        <begin position="1"/>
        <end position="30"/>
    </location>
</feature>
<evidence type="ECO:0000256" key="4">
    <source>
        <dbReference type="SAM" id="SignalP"/>
    </source>
</evidence>
<dbReference type="Pfam" id="PF01547">
    <property type="entry name" value="SBP_bac_1"/>
    <property type="match status" value="1"/>
</dbReference>
<dbReference type="Proteomes" id="UP000549695">
    <property type="component" value="Unassembled WGS sequence"/>
</dbReference>
<keyword evidence="2" id="KW-0813">Transport</keyword>
<dbReference type="PANTHER" id="PTHR30061:SF50">
    <property type="entry name" value="MALTOSE_MALTODEXTRIN-BINDING PERIPLASMIC PROTEIN"/>
    <property type="match status" value="1"/>
</dbReference>
<dbReference type="GO" id="GO:0042956">
    <property type="term" value="P:maltodextrin transmembrane transport"/>
    <property type="evidence" value="ECO:0007669"/>
    <property type="project" value="TreeGrafter"/>
</dbReference>
<gene>
    <name evidence="5" type="ORF">HDA37_005365</name>
</gene>
<dbReference type="EMBL" id="JACCCZ010000001">
    <property type="protein sequence ID" value="NYG05080.1"/>
    <property type="molecule type" value="Genomic_DNA"/>
</dbReference>
<dbReference type="Gene3D" id="3.40.190.10">
    <property type="entry name" value="Periplasmic binding protein-like II"/>
    <property type="match status" value="2"/>
</dbReference>
<dbReference type="GeneID" id="98055010"/>
<dbReference type="GO" id="GO:0015768">
    <property type="term" value="P:maltose transport"/>
    <property type="evidence" value="ECO:0007669"/>
    <property type="project" value="TreeGrafter"/>
</dbReference>
<keyword evidence="6" id="KW-1185">Reference proteome</keyword>
<keyword evidence="3 4" id="KW-0732">Signal</keyword>
<evidence type="ECO:0000313" key="6">
    <source>
        <dbReference type="Proteomes" id="UP000549695"/>
    </source>
</evidence>
<dbReference type="SUPFAM" id="SSF53850">
    <property type="entry name" value="Periplasmic binding protein-like II"/>
    <property type="match status" value="1"/>
</dbReference>
<sequence>MRRTRWRRTLAAGAATVALALLAGCGGAPAGPPVLNWYINPDDGGQAEIAQRCSAASNGQYRIAVSVLPRQSAEQRQQLIRRLAANDSSIDIMSIDPPYIPEFAEAKFLAPVPEEVAQRTTAGIVNSAKEGASWNGELVTVPFWANTQLLWYRKSQVAGTGLDLSKPVTWDQVVATAQAKNSIIAAQGIRAESLTVWLNALVEGGGGQIVTNASPQDPDGVQLGLDSPAATKAAEIMKAVSTVGGPGFSTNSEDENSNAFQSGDAMFQVNWPFVWGKVNSAVEEGTVPQSTPDDFGWALYPQTEAGRPSAPPYGGINLGVGAFSKHTDLAYQATECITSTENQKQYFLTNGNPAARISVFTDPDVVEKFPMAPVIAQSLQQAKPRPQTAYYSEVSESIQRTYHPTAGIDPPTVGPATAALIKAVLAKEELL</sequence>
<dbReference type="PANTHER" id="PTHR30061">
    <property type="entry name" value="MALTOSE-BINDING PERIPLASMIC PROTEIN"/>
    <property type="match status" value="1"/>
</dbReference>
<comment type="similarity">
    <text evidence="1">Belongs to the bacterial solute-binding protein 1 family.</text>
</comment>
<dbReference type="GO" id="GO:1901982">
    <property type="term" value="F:maltose binding"/>
    <property type="evidence" value="ECO:0007669"/>
    <property type="project" value="TreeGrafter"/>
</dbReference>
<dbReference type="RefSeq" id="WP_179762615.1">
    <property type="nucleotide sequence ID" value="NZ_BAAAJZ010000011.1"/>
</dbReference>
<comment type="caution">
    <text evidence="5">The sequence shown here is derived from an EMBL/GenBank/DDBJ whole genome shotgun (WGS) entry which is preliminary data.</text>
</comment>
<organism evidence="5 6">
    <name type="scientific">Pseudonocardia alni</name>
    <name type="common">Amycolata alni</name>
    <dbReference type="NCBI Taxonomy" id="33907"/>
    <lineage>
        <taxon>Bacteria</taxon>
        <taxon>Bacillati</taxon>
        <taxon>Actinomycetota</taxon>
        <taxon>Actinomycetes</taxon>
        <taxon>Pseudonocardiales</taxon>
        <taxon>Pseudonocardiaceae</taxon>
        <taxon>Pseudonocardia</taxon>
    </lineage>
</organism>
<dbReference type="PROSITE" id="PS51257">
    <property type="entry name" value="PROKAR_LIPOPROTEIN"/>
    <property type="match status" value="1"/>
</dbReference>
<evidence type="ECO:0000256" key="1">
    <source>
        <dbReference type="ARBA" id="ARBA00008520"/>
    </source>
</evidence>
<protein>
    <submittedName>
        <fullName evidence="5">Multiple sugar transport system substrate-binding protein</fullName>
    </submittedName>
</protein>
<evidence type="ECO:0000256" key="3">
    <source>
        <dbReference type="ARBA" id="ARBA00022729"/>
    </source>
</evidence>
<dbReference type="AlphaFoldDB" id="A0A852W920"/>
<dbReference type="GO" id="GO:0055052">
    <property type="term" value="C:ATP-binding cassette (ABC) transporter complex, substrate-binding subunit-containing"/>
    <property type="evidence" value="ECO:0007669"/>
    <property type="project" value="TreeGrafter"/>
</dbReference>
<evidence type="ECO:0000256" key="2">
    <source>
        <dbReference type="ARBA" id="ARBA00022448"/>
    </source>
</evidence>
<accession>A0A852W920</accession>